<sequence>MSASSLALTRASIAHRSMSSTRARRCAPTRNTVASSASSSASDLEAMRGVSVCVVGDNERANDGVARALAKRFGYACVSVPALVESAASAVSDEDEDDESAAASPEAKRLMLENSAHEQLSTYLRLCVATSGGGRGATARGDCWTWLFGMITVWVDEEGADETAPQREAYELSEVRVVVSKGKDDYESVADRVMDGIKTLLDADAEICGRKNLYIRFGCRGDWPNLQPPGEWKGELEGGDAGGENGAT</sequence>
<feature type="region of interest" description="Disordered" evidence="1">
    <location>
        <begin position="228"/>
        <end position="248"/>
    </location>
</feature>
<reference evidence="2" key="1">
    <citation type="submission" date="2017-04" db="EMBL/GenBank/DDBJ databases">
        <title>Population genomics of picophytoplankton unveils novel chromosome hypervariability.</title>
        <authorList>
            <consortium name="DOE Joint Genome Institute"/>
            <person name="Blanc-Mathieu R."/>
            <person name="Krasovec M."/>
            <person name="Hebrard M."/>
            <person name="Yau S."/>
            <person name="Desgranges E."/>
            <person name="Martin J."/>
            <person name="Schackwitz W."/>
            <person name="Kuo A."/>
            <person name="Salin G."/>
            <person name="Donnadieu C."/>
            <person name="Desdevises Y."/>
            <person name="Sanchez-Ferandin S."/>
            <person name="Moreau H."/>
            <person name="Rivals E."/>
            <person name="Grigoriev I.V."/>
            <person name="Grimsley N."/>
            <person name="Eyre-Walker A."/>
            <person name="Piganeau G."/>
        </authorList>
    </citation>
    <scope>NUCLEOTIDE SEQUENCE [LARGE SCALE GENOMIC DNA]</scope>
    <source>
        <strain evidence="2">RCC 1115</strain>
    </source>
</reference>
<dbReference type="eggNOG" id="ENOG502QS29">
    <property type="taxonomic scope" value="Eukaryota"/>
</dbReference>
<gene>
    <name evidence="2" type="ORF">BE221DRAFT_191042</name>
</gene>
<evidence type="ECO:0000313" key="2">
    <source>
        <dbReference type="EMBL" id="OUS47473.1"/>
    </source>
</evidence>
<evidence type="ECO:0000256" key="1">
    <source>
        <dbReference type="SAM" id="MobiDB-lite"/>
    </source>
</evidence>
<name>A0A1Y5IHA5_OSTTA</name>
<dbReference type="GO" id="GO:0004765">
    <property type="term" value="F:shikimate kinase activity"/>
    <property type="evidence" value="ECO:0007669"/>
    <property type="project" value="TreeGrafter"/>
</dbReference>
<dbReference type="AlphaFoldDB" id="A0A1Y5IHA5"/>
<dbReference type="PANTHER" id="PTHR21087">
    <property type="entry name" value="SHIKIMATE KINASE"/>
    <property type="match status" value="1"/>
</dbReference>
<dbReference type="GO" id="GO:0005829">
    <property type="term" value="C:cytosol"/>
    <property type="evidence" value="ECO:0007669"/>
    <property type="project" value="TreeGrafter"/>
</dbReference>
<proteinExistence type="predicted"/>
<dbReference type="Proteomes" id="UP000195557">
    <property type="component" value="Unassembled WGS sequence"/>
</dbReference>
<feature type="region of interest" description="Disordered" evidence="1">
    <location>
        <begin position="16"/>
        <end position="40"/>
    </location>
</feature>
<accession>A0A1Y5IHA5</accession>
<dbReference type="EMBL" id="KZ155778">
    <property type="protein sequence ID" value="OUS47473.1"/>
    <property type="molecule type" value="Genomic_DNA"/>
</dbReference>
<organism evidence="2">
    <name type="scientific">Ostreococcus tauri</name>
    <name type="common">Marine green alga</name>
    <dbReference type="NCBI Taxonomy" id="70448"/>
    <lineage>
        <taxon>Eukaryota</taxon>
        <taxon>Viridiplantae</taxon>
        <taxon>Chlorophyta</taxon>
        <taxon>Mamiellophyceae</taxon>
        <taxon>Mamiellales</taxon>
        <taxon>Bathycoccaceae</taxon>
        <taxon>Ostreococcus</taxon>
    </lineage>
</organism>
<protein>
    <submittedName>
        <fullName evidence="2">Uncharacterized protein</fullName>
    </submittedName>
</protein>
<feature type="compositionally biased region" description="Gly residues" evidence="1">
    <location>
        <begin position="239"/>
        <end position="248"/>
    </location>
</feature>
<dbReference type="PANTHER" id="PTHR21087:SF23">
    <property type="entry name" value="INACTIVE SHIKIMATE KINASE LIKE 2, CHLOROPLASTIC-RELATED"/>
    <property type="match status" value="1"/>
</dbReference>